<dbReference type="AlphaFoldDB" id="A0ABD2Z552"/>
<dbReference type="EMBL" id="JBJUIK010000011">
    <property type="protein sequence ID" value="KAL3514595.1"/>
    <property type="molecule type" value="Genomic_DNA"/>
</dbReference>
<feature type="region of interest" description="Disordered" evidence="1">
    <location>
        <begin position="1"/>
        <end position="20"/>
    </location>
</feature>
<dbReference type="Proteomes" id="UP001630127">
    <property type="component" value="Unassembled WGS sequence"/>
</dbReference>
<evidence type="ECO:0000256" key="1">
    <source>
        <dbReference type="SAM" id="MobiDB-lite"/>
    </source>
</evidence>
<protein>
    <submittedName>
        <fullName evidence="2">Uncharacterized protein</fullName>
    </submittedName>
</protein>
<sequence length="114" mass="13274">MYDQKKTRPEGRVPSGKQRSHWKGVLDLRQNQLVSRISAIAEERVPAKMVRNMSVMTRLWRAGSEPSGTGLLRPMRWRKRWRRMDVAISCNVILSSMEDGIFEDMCCVVYALLY</sequence>
<proteinExistence type="predicted"/>
<keyword evidence="3" id="KW-1185">Reference proteome</keyword>
<reference evidence="2 3" key="1">
    <citation type="submission" date="2024-11" db="EMBL/GenBank/DDBJ databases">
        <title>A near-complete genome assembly of Cinchona calisaya.</title>
        <authorList>
            <person name="Lian D.C."/>
            <person name="Zhao X.W."/>
            <person name="Wei L."/>
        </authorList>
    </citation>
    <scope>NUCLEOTIDE SEQUENCE [LARGE SCALE GENOMIC DNA]</scope>
    <source>
        <tissue evidence="2">Nenye</tissue>
    </source>
</reference>
<feature type="compositionally biased region" description="Basic and acidic residues" evidence="1">
    <location>
        <begin position="1"/>
        <end position="11"/>
    </location>
</feature>
<evidence type="ECO:0000313" key="3">
    <source>
        <dbReference type="Proteomes" id="UP001630127"/>
    </source>
</evidence>
<name>A0ABD2Z552_9GENT</name>
<gene>
    <name evidence="2" type="ORF">ACH5RR_027312</name>
</gene>
<comment type="caution">
    <text evidence="2">The sequence shown here is derived from an EMBL/GenBank/DDBJ whole genome shotgun (WGS) entry which is preliminary data.</text>
</comment>
<accession>A0ABD2Z552</accession>
<organism evidence="2 3">
    <name type="scientific">Cinchona calisaya</name>
    <dbReference type="NCBI Taxonomy" id="153742"/>
    <lineage>
        <taxon>Eukaryota</taxon>
        <taxon>Viridiplantae</taxon>
        <taxon>Streptophyta</taxon>
        <taxon>Embryophyta</taxon>
        <taxon>Tracheophyta</taxon>
        <taxon>Spermatophyta</taxon>
        <taxon>Magnoliopsida</taxon>
        <taxon>eudicotyledons</taxon>
        <taxon>Gunneridae</taxon>
        <taxon>Pentapetalae</taxon>
        <taxon>asterids</taxon>
        <taxon>lamiids</taxon>
        <taxon>Gentianales</taxon>
        <taxon>Rubiaceae</taxon>
        <taxon>Cinchonoideae</taxon>
        <taxon>Cinchoneae</taxon>
        <taxon>Cinchona</taxon>
    </lineage>
</organism>
<evidence type="ECO:0000313" key="2">
    <source>
        <dbReference type="EMBL" id="KAL3514595.1"/>
    </source>
</evidence>